<dbReference type="STRING" id="1862672.BO225_02380"/>
<dbReference type="RefSeq" id="WP_076340680.1">
    <property type="nucleotide sequence ID" value="NZ_CAMRDH010000010.1"/>
</dbReference>
<reference evidence="3 4" key="1">
    <citation type="submission" date="2016-11" db="EMBL/GenBank/DDBJ databases">
        <title>Description of two novel members of the family Erysipelotrichaceae: Ileibacterium lipovorans gen. nov., sp. nov. and Dubosiella newyorkensis, gen. nov., sp. nov.</title>
        <authorList>
            <person name="Cox L.M."/>
            <person name="Sohn J."/>
            <person name="Tyrrell K.L."/>
            <person name="Citron D.M."/>
            <person name="Lawson P.A."/>
            <person name="Patel N.B."/>
            <person name="Iizumi T."/>
            <person name="Perez-Perez G.I."/>
            <person name="Goldstein E.J."/>
            <person name="Blaser M.J."/>
        </authorList>
    </citation>
    <scope>NUCLEOTIDE SEQUENCE [LARGE SCALE GENOMIC DNA]</scope>
    <source>
        <strain evidence="3 4">NYU-BL-A4</strain>
    </source>
</reference>
<name>A0A1U7NPZ5_9FIRM</name>
<feature type="domain" description="Glycosyltransferase subfamily 4-like N-terminal" evidence="2">
    <location>
        <begin position="14"/>
        <end position="188"/>
    </location>
</feature>
<dbReference type="Pfam" id="PF00534">
    <property type="entry name" value="Glycos_transf_1"/>
    <property type="match status" value="1"/>
</dbReference>
<dbReference type="InterPro" id="IPR001296">
    <property type="entry name" value="Glyco_trans_1"/>
</dbReference>
<evidence type="ECO:0000259" key="1">
    <source>
        <dbReference type="Pfam" id="PF00534"/>
    </source>
</evidence>
<dbReference type="Gene3D" id="3.40.50.2000">
    <property type="entry name" value="Glycogen Phosphorylase B"/>
    <property type="match status" value="2"/>
</dbReference>
<dbReference type="PANTHER" id="PTHR45947:SF3">
    <property type="entry name" value="SULFOQUINOVOSYL TRANSFERASE SQD2"/>
    <property type="match status" value="1"/>
</dbReference>
<dbReference type="GeneID" id="78274794"/>
<accession>A0A1U7NPZ5</accession>
<organism evidence="3 4">
    <name type="scientific">Dubosiella newyorkensis</name>
    <dbReference type="NCBI Taxonomy" id="1862672"/>
    <lineage>
        <taxon>Bacteria</taxon>
        <taxon>Bacillati</taxon>
        <taxon>Bacillota</taxon>
        <taxon>Erysipelotrichia</taxon>
        <taxon>Erysipelotrichales</taxon>
        <taxon>Erysipelotrichaceae</taxon>
        <taxon>Dubosiella</taxon>
    </lineage>
</organism>
<dbReference type="AlphaFoldDB" id="A0A1U7NPZ5"/>
<dbReference type="Gene3D" id="1.10.10.10">
    <property type="entry name" value="Winged helix-like DNA-binding domain superfamily/Winged helix DNA-binding domain"/>
    <property type="match status" value="2"/>
</dbReference>
<dbReference type="InterPro" id="IPR050194">
    <property type="entry name" value="Glycosyltransferase_grp1"/>
</dbReference>
<dbReference type="EMBL" id="MPKA01000044">
    <property type="protein sequence ID" value="OLU47707.1"/>
    <property type="molecule type" value="Genomic_DNA"/>
</dbReference>
<dbReference type="GO" id="GO:0016758">
    <property type="term" value="F:hexosyltransferase activity"/>
    <property type="evidence" value="ECO:0007669"/>
    <property type="project" value="TreeGrafter"/>
</dbReference>
<dbReference type="Pfam" id="PF13439">
    <property type="entry name" value="Glyco_transf_4"/>
    <property type="match status" value="1"/>
</dbReference>
<protein>
    <submittedName>
        <fullName evidence="3">Uncharacterized protein</fullName>
    </submittedName>
</protein>
<dbReference type="SUPFAM" id="SSF53756">
    <property type="entry name" value="UDP-Glycosyltransferase/glycogen phosphorylase"/>
    <property type="match status" value="1"/>
</dbReference>
<keyword evidence="4" id="KW-1185">Reference proteome</keyword>
<feature type="domain" description="Glycosyl transferase family 1" evidence="1">
    <location>
        <begin position="200"/>
        <end position="356"/>
    </location>
</feature>
<evidence type="ECO:0000259" key="2">
    <source>
        <dbReference type="Pfam" id="PF13439"/>
    </source>
</evidence>
<dbReference type="PANTHER" id="PTHR45947">
    <property type="entry name" value="SULFOQUINOVOSYL TRANSFERASE SQD2"/>
    <property type="match status" value="1"/>
</dbReference>
<gene>
    <name evidence="3" type="ORF">BO225_02380</name>
</gene>
<dbReference type="OrthoDB" id="9802525at2"/>
<sequence length="657" mass="76517">MNVGIFTDSYLPDINGVVTSIVTLKKALEQLGHTVFIVSNHIGTRILYDPEERILRLPGVELKHLYGYTMSSPLNFAREYLEEMDLDIIHTQHEFGVSLYGRMMGKELNIPVVYTYHTMYEDYTHYINPFDLNHIEKAGKWVVKSASRKLGNTVQAVIAPSEKTKETLYEYGVRAPIYVVPTGLDLDRFKLENLELEKIQNIREQLGFHEDTKTLVFVGRIAKEKSIEIPIEALSLLNDQDIHLIIVGAGTDEEYYQELTWKKELDHRVHFIGKIPSEQIPYYYAAFDGFVSASLTETQGLTYIEALASGLNIFGRRDEVLYDLIDEGNTGYYFDDAQELSQKIEHFFSLSREERQKKADLCREKTIPYAKELFGQKVIAVYEQVIDDYRLTFTVEKIRIQDDFVKLYLERESDEDTIKILIPLDDFFELKIGLHTKVDAYLVSGYLTMQEYYQAYSILKRRVFTKEQSVFELKQYAHHHFELDEAKLNQLIQEFQEKNWLNDQKYAYEKAEYWHDMGNSRRNIAAKLSKAGIARDLIDEVLQNLNTKKELANAQALAQRLIQTVKLQSSNMKRKNIIHKLIQKGYSSDIAQEVGEALELDDNDEEALQLTFKKAVRLYSSLPEEKRRQKIRQYCLRNGFSGQEIDEKLEMSEEFND</sequence>
<comment type="caution">
    <text evidence="3">The sequence shown here is derived from an EMBL/GenBank/DDBJ whole genome shotgun (WGS) entry which is preliminary data.</text>
</comment>
<proteinExistence type="predicted"/>
<evidence type="ECO:0000313" key="4">
    <source>
        <dbReference type="Proteomes" id="UP000186705"/>
    </source>
</evidence>
<evidence type="ECO:0000313" key="3">
    <source>
        <dbReference type="EMBL" id="OLU47707.1"/>
    </source>
</evidence>
<dbReference type="InterPro" id="IPR028098">
    <property type="entry name" value="Glyco_trans_4-like_N"/>
</dbReference>
<dbReference type="Proteomes" id="UP000186705">
    <property type="component" value="Unassembled WGS sequence"/>
</dbReference>
<dbReference type="InterPro" id="IPR036388">
    <property type="entry name" value="WH-like_DNA-bd_sf"/>
</dbReference>